<dbReference type="EMBL" id="CAJFCV020000004">
    <property type="protein sequence ID" value="CAG9114305.1"/>
    <property type="molecule type" value="Genomic_DNA"/>
</dbReference>
<keyword evidence="4" id="KW-1185">Reference proteome</keyword>
<name>A0A1I7RUP9_BURXY</name>
<evidence type="ECO:0000313" key="2">
    <source>
        <dbReference type="EMBL" id="CAD5225268.1"/>
    </source>
</evidence>
<feature type="signal peptide" evidence="1">
    <location>
        <begin position="1"/>
        <end position="20"/>
    </location>
</feature>
<evidence type="ECO:0000313" key="5">
    <source>
        <dbReference type="WBParaSite" id="BXY_0445900.1"/>
    </source>
</evidence>
<dbReference type="AlphaFoldDB" id="A0A1I7RUP9"/>
<gene>
    <name evidence="2" type="ORF">BXYJ_LOCUS8459</name>
</gene>
<proteinExistence type="predicted"/>
<organism evidence="3 5">
    <name type="scientific">Bursaphelenchus xylophilus</name>
    <name type="common">Pinewood nematode worm</name>
    <name type="synonym">Aphelenchoides xylophilus</name>
    <dbReference type="NCBI Taxonomy" id="6326"/>
    <lineage>
        <taxon>Eukaryota</taxon>
        <taxon>Metazoa</taxon>
        <taxon>Ecdysozoa</taxon>
        <taxon>Nematoda</taxon>
        <taxon>Chromadorea</taxon>
        <taxon>Rhabditida</taxon>
        <taxon>Tylenchina</taxon>
        <taxon>Tylenchomorpha</taxon>
        <taxon>Aphelenchoidea</taxon>
        <taxon>Aphelenchoididae</taxon>
        <taxon>Bursaphelenchus</taxon>
    </lineage>
</organism>
<dbReference type="Proteomes" id="UP000582659">
    <property type="component" value="Unassembled WGS sequence"/>
</dbReference>
<dbReference type="EMBL" id="CAJFDI010000004">
    <property type="protein sequence ID" value="CAD5225268.1"/>
    <property type="molecule type" value="Genomic_DNA"/>
</dbReference>
<feature type="chain" id="PRO_5036021945" evidence="1">
    <location>
        <begin position="21"/>
        <end position="135"/>
    </location>
</feature>
<dbReference type="Proteomes" id="UP000659654">
    <property type="component" value="Unassembled WGS sequence"/>
</dbReference>
<reference evidence="2" key="2">
    <citation type="submission" date="2020-09" db="EMBL/GenBank/DDBJ databases">
        <authorList>
            <person name="Kikuchi T."/>
        </authorList>
    </citation>
    <scope>NUCLEOTIDE SEQUENCE</scope>
    <source>
        <strain evidence="2">Ka4C1</strain>
    </source>
</reference>
<evidence type="ECO:0000313" key="3">
    <source>
        <dbReference type="Proteomes" id="UP000095284"/>
    </source>
</evidence>
<sequence>MRFAVAALVTAGLLCQVAFAEWQVNGRLYRKNMTNFAGQYQLYIELYQHGPIEDTRVDRVIADRDGAFKLHGDPPFLRLSDKQMLKIYNRLNFGQCRVKTLYGNPGFTDNLRIDVMYGSKGEPDDSKCPTRKYWT</sequence>
<protein>
    <submittedName>
        <fullName evidence="2">(pine wood nematode) hypothetical protein</fullName>
    </submittedName>
</protein>
<keyword evidence="1" id="KW-0732">Signal</keyword>
<dbReference type="Proteomes" id="UP000095284">
    <property type="component" value="Unplaced"/>
</dbReference>
<evidence type="ECO:0000313" key="4">
    <source>
        <dbReference type="Proteomes" id="UP000659654"/>
    </source>
</evidence>
<accession>A0A1I7RUP9</accession>
<evidence type="ECO:0000256" key="1">
    <source>
        <dbReference type="SAM" id="SignalP"/>
    </source>
</evidence>
<dbReference type="WBParaSite" id="BXY_0445900.1">
    <property type="protein sequence ID" value="BXY_0445900.1"/>
    <property type="gene ID" value="BXY_0445900"/>
</dbReference>
<reference evidence="5" key="1">
    <citation type="submission" date="2016-11" db="UniProtKB">
        <authorList>
            <consortium name="WormBaseParasite"/>
        </authorList>
    </citation>
    <scope>IDENTIFICATION</scope>
</reference>